<accession>A0ABU7P810</accession>
<evidence type="ECO:0000313" key="5">
    <source>
        <dbReference type="Proteomes" id="UP001344658"/>
    </source>
</evidence>
<sequence length="294" mass="31287">MALALTLVRGAVSGLGKRPSPAAGLPPTRRTEHAVRVDPRRVARYARLTGFTPGASPGDSPGGAAGAGPGAERDAAELPLTYPHVLGFPAAARIMAARAFPLPLLGLVHTSVEVVAHRPLTVADRPDLTVYAAGLRPHRRGTEVVMVTEARLRGALVWEDRSTYLARHRVEPRHDQGAGGSAAAPAAERPPLAPLPEIERWTLPADLGRRNARVTGDWNPIHLHPWTARPLGFPRAIVHGMWTAARCAAAAPGSRRLRVEFRRPVTLPATVVYAAAGDAFEVRSATGLHLTGTR</sequence>
<dbReference type="EMBL" id="JAZEWV010000004">
    <property type="protein sequence ID" value="MEE4541956.1"/>
    <property type="molecule type" value="Genomic_DNA"/>
</dbReference>
<dbReference type="InterPro" id="IPR002539">
    <property type="entry name" value="MaoC-like_dom"/>
</dbReference>
<feature type="region of interest" description="Disordered" evidence="2">
    <location>
        <begin position="15"/>
        <end position="34"/>
    </location>
</feature>
<evidence type="ECO:0000256" key="1">
    <source>
        <dbReference type="ARBA" id="ARBA00005254"/>
    </source>
</evidence>
<dbReference type="PANTHER" id="PTHR43841:SF1">
    <property type="entry name" value="3-HYDROXYACYL-THIOESTER DEHYDRATASE X"/>
    <property type="match status" value="1"/>
</dbReference>
<protein>
    <submittedName>
        <fullName evidence="4">MaoC/PaaZ C-terminal domain-containing protein</fullName>
    </submittedName>
</protein>
<dbReference type="PANTHER" id="PTHR43841">
    <property type="entry name" value="3-HYDROXYACYL-THIOESTER DEHYDRATASE HTDX-RELATED"/>
    <property type="match status" value="1"/>
</dbReference>
<dbReference type="SUPFAM" id="SSF54637">
    <property type="entry name" value="Thioesterase/thiol ester dehydrase-isomerase"/>
    <property type="match status" value="2"/>
</dbReference>
<comment type="similarity">
    <text evidence="1">Belongs to the enoyl-CoA hydratase/isomerase family.</text>
</comment>
<evidence type="ECO:0000256" key="2">
    <source>
        <dbReference type="SAM" id="MobiDB-lite"/>
    </source>
</evidence>
<dbReference type="Proteomes" id="UP001344658">
    <property type="component" value="Unassembled WGS sequence"/>
</dbReference>
<organism evidence="4 5">
    <name type="scientific">Actinacidiphila polyblastidii</name>
    <dbReference type="NCBI Taxonomy" id="3110430"/>
    <lineage>
        <taxon>Bacteria</taxon>
        <taxon>Bacillati</taxon>
        <taxon>Actinomycetota</taxon>
        <taxon>Actinomycetes</taxon>
        <taxon>Kitasatosporales</taxon>
        <taxon>Streptomycetaceae</taxon>
        <taxon>Actinacidiphila</taxon>
    </lineage>
</organism>
<comment type="caution">
    <text evidence="4">The sequence shown here is derived from an EMBL/GenBank/DDBJ whole genome shotgun (WGS) entry which is preliminary data.</text>
</comment>
<dbReference type="RefSeq" id="WP_330793869.1">
    <property type="nucleotide sequence ID" value="NZ_JAZEWV010000004.1"/>
</dbReference>
<dbReference type="Gene3D" id="3.10.129.10">
    <property type="entry name" value="Hotdog Thioesterase"/>
    <property type="match status" value="1"/>
</dbReference>
<evidence type="ECO:0000259" key="3">
    <source>
        <dbReference type="Pfam" id="PF01575"/>
    </source>
</evidence>
<proteinExistence type="inferred from homology"/>
<gene>
    <name evidence="4" type="ORF">V2S66_08240</name>
</gene>
<keyword evidence="5" id="KW-1185">Reference proteome</keyword>
<dbReference type="InterPro" id="IPR029069">
    <property type="entry name" value="HotDog_dom_sf"/>
</dbReference>
<dbReference type="Pfam" id="PF01575">
    <property type="entry name" value="MaoC_dehydratas"/>
    <property type="match status" value="1"/>
</dbReference>
<feature type="domain" description="MaoC-like" evidence="3">
    <location>
        <begin position="211"/>
        <end position="271"/>
    </location>
</feature>
<feature type="region of interest" description="Disordered" evidence="2">
    <location>
        <begin position="50"/>
        <end position="72"/>
    </location>
</feature>
<evidence type="ECO:0000313" key="4">
    <source>
        <dbReference type="EMBL" id="MEE4541956.1"/>
    </source>
</evidence>
<reference evidence="4 5" key="1">
    <citation type="submission" date="2023-12" db="EMBL/GenBank/DDBJ databases">
        <title>Streptomyces sp. V4-01.</title>
        <authorList>
            <person name="Somphong A."/>
            <person name="Phongsopitanun W."/>
        </authorList>
    </citation>
    <scope>NUCLEOTIDE SEQUENCE [LARGE SCALE GENOMIC DNA]</scope>
    <source>
        <strain evidence="4 5">V4-01</strain>
    </source>
</reference>
<name>A0ABU7P810_9ACTN</name>
<feature type="compositionally biased region" description="Gly residues" evidence="2">
    <location>
        <begin position="60"/>
        <end position="69"/>
    </location>
</feature>
<feature type="region of interest" description="Disordered" evidence="2">
    <location>
        <begin position="170"/>
        <end position="189"/>
    </location>
</feature>